<accession>L8X5P8</accession>
<keyword evidence="1" id="KW-0732">Signal</keyword>
<feature type="signal peptide" evidence="1">
    <location>
        <begin position="1"/>
        <end position="15"/>
    </location>
</feature>
<reference evidence="3 4" key="1">
    <citation type="journal article" date="2013" name="Nat. Commun.">
        <title>The evolution and pathogenic mechanisms of the rice sheath blight pathogen.</title>
        <authorList>
            <person name="Zheng A."/>
            <person name="Lin R."/>
            <person name="Xu L."/>
            <person name="Qin P."/>
            <person name="Tang C."/>
            <person name="Ai P."/>
            <person name="Zhang D."/>
            <person name="Liu Y."/>
            <person name="Sun Z."/>
            <person name="Feng H."/>
            <person name="Wang Y."/>
            <person name="Chen Y."/>
            <person name="Liang X."/>
            <person name="Fu R."/>
            <person name="Li Q."/>
            <person name="Zhang J."/>
            <person name="Yu X."/>
            <person name="Xie Z."/>
            <person name="Ding L."/>
            <person name="Guan P."/>
            <person name="Tang J."/>
            <person name="Liang Y."/>
            <person name="Wang S."/>
            <person name="Deng Q."/>
            <person name="Li S."/>
            <person name="Zhu J."/>
            <person name="Wang L."/>
            <person name="Liu H."/>
            <person name="Li P."/>
        </authorList>
    </citation>
    <scope>NUCLEOTIDE SEQUENCE [LARGE SCALE GENOMIC DNA]</scope>
    <source>
        <strain evidence="4">AG-1 IA</strain>
    </source>
</reference>
<dbReference type="Proteomes" id="UP000011668">
    <property type="component" value="Unassembled WGS sequence"/>
</dbReference>
<dbReference type="STRING" id="983506.L8X5P8"/>
<organism evidence="3 4">
    <name type="scientific">Thanatephorus cucumeris (strain AG1-IA)</name>
    <name type="common">Rice sheath blight fungus</name>
    <name type="synonym">Rhizoctonia solani</name>
    <dbReference type="NCBI Taxonomy" id="983506"/>
    <lineage>
        <taxon>Eukaryota</taxon>
        <taxon>Fungi</taxon>
        <taxon>Dikarya</taxon>
        <taxon>Basidiomycota</taxon>
        <taxon>Agaricomycotina</taxon>
        <taxon>Agaricomycetes</taxon>
        <taxon>Cantharellales</taxon>
        <taxon>Ceratobasidiaceae</taxon>
        <taxon>Rhizoctonia</taxon>
        <taxon>Rhizoctonia solani AG-1</taxon>
    </lineage>
</organism>
<sequence length="432" mass="47481">MRLLFVAAAFPLISAYDLHVPTPNDEVVVVASTTNEHTPDAGKSIYSAPPVIKPGECTKPAVRREWRTLSNGDKKAWIDALKCAGNLPHSDALYKTRLSGGIPLINETSSHYDDWTYDTYTKSQVTARIAGTLIPSSAFSRLVATSTAQCRTGTGLWSPIFDSDPVYGLGTWGAEANDWHVTDGAFNETIRAYPVPHTIRRQWTPQPFDENVLFPLEYPNKQAWANETATHVKIQAIIDGNRGDSDMFFADIEGVREQGVRNAIQLAVGGDLAAPTTNPADPLFWLHHAVCFMREVIAHHTHAPAQMLDRVFAMWQAKYPENAESYSGGSMQALTEIDQWPTGLPPMVNTESLLPVSGLEAHDVAVEQVMSITSNYKNKAHLTSNSIWGLQVSTTVAAVVRFSAVDSACVQYIIHNIIIKSGVLPVFHQMKT</sequence>
<protein>
    <submittedName>
        <fullName evidence="3">Tyrosinase domain-containing protein</fullName>
    </submittedName>
</protein>
<gene>
    <name evidence="3" type="ORF">AG1IA_01548</name>
</gene>
<proteinExistence type="predicted"/>
<dbReference type="SUPFAM" id="SSF48056">
    <property type="entry name" value="Di-copper centre-containing domain"/>
    <property type="match status" value="1"/>
</dbReference>
<dbReference type="InterPro" id="IPR002227">
    <property type="entry name" value="Tyrosinase_Cu-bd"/>
</dbReference>
<feature type="domain" description="Tyrosinase copper-binding" evidence="2">
    <location>
        <begin position="179"/>
        <end position="289"/>
    </location>
</feature>
<dbReference type="HOGENOM" id="CLU_035914_1_3_1"/>
<comment type="caution">
    <text evidence="3">The sequence shown here is derived from an EMBL/GenBank/DDBJ whole genome shotgun (WGS) entry which is preliminary data.</text>
</comment>
<evidence type="ECO:0000256" key="1">
    <source>
        <dbReference type="SAM" id="SignalP"/>
    </source>
</evidence>
<name>L8X5P8_THACA</name>
<dbReference type="EMBL" id="AFRT01000312">
    <property type="protein sequence ID" value="ELU44422.1"/>
    <property type="molecule type" value="Genomic_DNA"/>
</dbReference>
<feature type="chain" id="PRO_5012339031" evidence="1">
    <location>
        <begin position="16"/>
        <end position="432"/>
    </location>
</feature>
<evidence type="ECO:0000259" key="2">
    <source>
        <dbReference type="Pfam" id="PF00264"/>
    </source>
</evidence>
<evidence type="ECO:0000313" key="3">
    <source>
        <dbReference type="EMBL" id="ELU44422.1"/>
    </source>
</evidence>
<dbReference type="GO" id="GO:0016491">
    <property type="term" value="F:oxidoreductase activity"/>
    <property type="evidence" value="ECO:0007669"/>
    <property type="project" value="InterPro"/>
</dbReference>
<dbReference type="OrthoDB" id="6132182at2759"/>
<dbReference type="Gene3D" id="1.10.1280.10">
    <property type="entry name" value="Di-copper center containing domain from catechol oxidase"/>
    <property type="match status" value="3"/>
</dbReference>
<dbReference type="Pfam" id="PF00264">
    <property type="entry name" value="Tyrosinase"/>
    <property type="match status" value="1"/>
</dbReference>
<keyword evidence="4" id="KW-1185">Reference proteome</keyword>
<dbReference type="InterPro" id="IPR008922">
    <property type="entry name" value="Di-copper_centre_dom_sf"/>
</dbReference>
<dbReference type="AlphaFoldDB" id="L8X5P8"/>
<evidence type="ECO:0000313" key="4">
    <source>
        <dbReference type="Proteomes" id="UP000011668"/>
    </source>
</evidence>